<comment type="caution">
    <text evidence="4">The sequence shown here is derived from an EMBL/GenBank/DDBJ whole genome shotgun (WGS) entry which is preliminary data.</text>
</comment>
<dbReference type="InterPro" id="IPR025662">
    <property type="entry name" value="Sigma_54_int_dom_ATP-bd_1"/>
</dbReference>
<evidence type="ECO:0000259" key="3">
    <source>
        <dbReference type="PROSITE" id="PS50045"/>
    </source>
</evidence>
<organism evidence="4 5">
    <name type="scientific">Candidatus Desulfovibrio intestinavium</name>
    <dbReference type="NCBI Taxonomy" id="2838534"/>
    <lineage>
        <taxon>Bacteria</taxon>
        <taxon>Pseudomonadati</taxon>
        <taxon>Thermodesulfobacteriota</taxon>
        <taxon>Desulfovibrionia</taxon>
        <taxon>Desulfovibrionales</taxon>
        <taxon>Desulfovibrionaceae</taxon>
        <taxon>Desulfovibrio</taxon>
    </lineage>
</organism>
<proteinExistence type="predicted"/>
<reference evidence="4" key="1">
    <citation type="journal article" date="2021" name="PeerJ">
        <title>Extensive microbial diversity within the chicken gut microbiome revealed by metagenomics and culture.</title>
        <authorList>
            <person name="Gilroy R."/>
            <person name="Ravi A."/>
            <person name="Getino M."/>
            <person name="Pursley I."/>
            <person name="Horton D.L."/>
            <person name="Alikhan N.F."/>
            <person name="Baker D."/>
            <person name="Gharbi K."/>
            <person name="Hall N."/>
            <person name="Watson M."/>
            <person name="Adriaenssens E.M."/>
            <person name="Foster-Nyarko E."/>
            <person name="Jarju S."/>
            <person name="Secka A."/>
            <person name="Antonio M."/>
            <person name="Oren A."/>
            <person name="Chaudhuri R.R."/>
            <person name="La Ragione R."/>
            <person name="Hildebrand F."/>
            <person name="Pallen M.J."/>
        </authorList>
    </citation>
    <scope>NUCLEOTIDE SEQUENCE</scope>
    <source>
        <strain evidence="4">5032</strain>
    </source>
</reference>
<dbReference type="PANTHER" id="PTHR32071">
    <property type="entry name" value="TRANSCRIPTIONAL REGULATORY PROTEIN"/>
    <property type="match status" value="1"/>
</dbReference>
<evidence type="ECO:0000313" key="5">
    <source>
        <dbReference type="Proteomes" id="UP000823821"/>
    </source>
</evidence>
<dbReference type="Pfam" id="PF00158">
    <property type="entry name" value="Sigma54_activat"/>
    <property type="match status" value="1"/>
</dbReference>
<dbReference type="InterPro" id="IPR003593">
    <property type="entry name" value="AAA+_ATPase"/>
</dbReference>
<gene>
    <name evidence="4" type="ORF">H9784_10895</name>
</gene>
<reference evidence="4" key="2">
    <citation type="submission" date="2021-04" db="EMBL/GenBank/DDBJ databases">
        <authorList>
            <person name="Gilroy R."/>
        </authorList>
    </citation>
    <scope>NUCLEOTIDE SEQUENCE</scope>
    <source>
        <strain evidence="4">5032</strain>
    </source>
</reference>
<dbReference type="SUPFAM" id="SSF46689">
    <property type="entry name" value="Homeodomain-like"/>
    <property type="match status" value="1"/>
</dbReference>
<dbReference type="SMART" id="SM00382">
    <property type="entry name" value="AAA"/>
    <property type="match status" value="1"/>
</dbReference>
<dbReference type="InterPro" id="IPR002078">
    <property type="entry name" value="Sigma_54_int"/>
</dbReference>
<keyword evidence="2" id="KW-0067">ATP-binding</keyword>
<dbReference type="GO" id="GO:0005524">
    <property type="term" value="F:ATP binding"/>
    <property type="evidence" value="ECO:0007669"/>
    <property type="project" value="UniProtKB-KW"/>
</dbReference>
<feature type="domain" description="Sigma-54 factor interaction" evidence="3">
    <location>
        <begin position="657"/>
        <end position="876"/>
    </location>
</feature>
<evidence type="ECO:0000313" key="4">
    <source>
        <dbReference type="EMBL" id="HJA80051.1"/>
    </source>
</evidence>
<dbReference type="Gene3D" id="3.40.50.300">
    <property type="entry name" value="P-loop containing nucleotide triphosphate hydrolases"/>
    <property type="match status" value="1"/>
</dbReference>
<dbReference type="InterPro" id="IPR027417">
    <property type="entry name" value="P-loop_NTPase"/>
</dbReference>
<keyword evidence="1" id="KW-0547">Nucleotide-binding</keyword>
<evidence type="ECO:0000256" key="2">
    <source>
        <dbReference type="ARBA" id="ARBA00022840"/>
    </source>
</evidence>
<dbReference type="CDD" id="cd00009">
    <property type="entry name" value="AAA"/>
    <property type="match status" value="1"/>
</dbReference>
<dbReference type="PROSITE" id="PS00675">
    <property type="entry name" value="SIGMA54_INTERACT_1"/>
    <property type="match status" value="1"/>
</dbReference>
<evidence type="ECO:0000256" key="1">
    <source>
        <dbReference type="ARBA" id="ARBA00022741"/>
    </source>
</evidence>
<dbReference type="AlphaFoldDB" id="A0A9D2HNR0"/>
<dbReference type="SUPFAM" id="SSF52540">
    <property type="entry name" value="P-loop containing nucleoside triphosphate hydrolases"/>
    <property type="match status" value="1"/>
</dbReference>
<dbReference type="FunFam" id="3.40.50.300:FF:000006">
    <property type="entry name" value="DNA-binding transcriptional regulator NtrC"/>
    <property type="match status" value="1"/>
</dbReference>
<dbReference type="Pfam" id="PF25601">
    <property type="entry name" value="AAA_lid_14"/>
    <property type="match status" value="1"/>
</dbReference>
<name>A0A9D2HNR0_9BACT</name>
<dbReference type="InterPro" id="IPR058031">
    <property type="entry name" value="AAA_lid_NorR"/>
</dbReference>
<sequence>MLPEDLAAIILGRRETPNGAMSLKELAAVLGAGSRELLPSLGVLLRRHSLGASCDAEGQILFGPPPTPAAEKTARAVCGYCAERLLVVERACGMLENGDASASLRECASRLLGLPLPVSEKDWQARLLLLYRTLCCGILLFRTDETLTALTQGMRQALQLLGRVRDWCRLTSLLFLAEDAHAHTPEEVDALLAKYLQSADEGEALNALDHMLLGQLHFLRGEFAEGLNWFEAYSLSPSPRPTFDEMFAIRVSTACLYCKRDHVSYGIITSHRNTAELTGHNRYALIWRVHNVFFLLRAGEAEQAIAHIDQLLRVAEGAGQTEMASVCRRALAVYHFQQRRRNEARRILAADAREGRAALPVSDPQVLEMIAELEKDGAPVPGYALREMAAELEKGPNRLLRGVCLRLRAALPETSAPLRCELLRESCSELSRTGNIREELLSVEALIAALEAEKSKKERKFWRQREKELLALWRTRRGASDLAVRNTAFPVSGDCLASLLRAHADSRESAIRQILGTVQRELGAQRAALFRLSDRDGLECLEAINYSHSEREDASFQPVRKILQECLYAPGSVPSFFPINENCCAFLVVMEERSRQLLYLDSELPGSLFSRMEQAEGDAVAAVLSSEFRAAGNLPGGRRQACRGGELAPYFGDDMSEVLARATDSLISDAPVIIHGETGTGKEQMARFIYTYGDYKGAFVPVQLSCLPEQLFESEMFGYEQGAFTGAQRRKIGFMELAHQGVLFLDEIADISPLVQTKLLRALQERSFTRVGGLRQQFSDFRLISATNKDLWEEVRAGRFREDLAYRLCVIPLELPPLRKRPRDLPVLIRQLHTHFLRRYRKPERAVSEQDMQRLLAYPWPGNIRELYSIMEQYVLFGNVRFRQQDAATETKTDWRAEDVFEDFPGIEEMQRRYIRHVLQRTNGKIYGPDGAAAILQMKKSTLYAKLKKFGLTRPDRP</sequence>
<dbReference type="Gene3D" id="1.10.8.60">
    <property type="match status" value="1"/>
</dbReference>
<dbReference type="PROSITE" id="PS50045">
    <property type="entry name" value="SIGMA54_INTERACT_4"/>
    <property type="match status" value="1"/>
</dbReference>
<dbReference type="GO" id="GO:0006355">
    <property type="term" value="P:regulation of DNA-templated transcription"/>
    <property type="evidence" value="ECO:0007669"/>
    <property type="project" value="InterPro"/>
</dbReference>
<dbReference type="InterPro" id="IPR009057">
    <property type="entry name" value="Homeodomain-like_sf"/>
</dbReference>
<dbReference type="Gene3D" id="1.10.10.60">
    <property type="entry name" value="Homeodomain-like"/>
    <property type="match status" value="1"/>
</dbReference>
<accession>A0A9D2HNR0</accession>
<protein>
    <submittedName>
        <fullName evidence="4">Sigma-54 dependent transcriptional regulator</fullName>
    </submittedName>
</protein>
<dbReference type="Proteomes" id="UP000823821">
    <property type="component" value="Unassembled WGS sequence"/>
</dbReference>
<dbReference type="EMBL" id="DWZD01000053">
    <property type="protein sequence ID" value="HJA80051.1"/>
    <property type="molecule type" value="Genomic_DNA"/>
</dbReference>